<proteinExistence type="predicted"/>
<protein>
    <recommendedName>
        <fullName evidence="1">DUF222 domain-containing protein</fullName>
    </recommendedName>
</protein>
<dbReference type="Proteomes" id="UP000573599">
    <property type="component" value="Unassembled WGS sequence"/>
</dbReference>
<accession>A0A852WGZ4</accession>
<dbReference type="InterPro" id="IPR003870">
    <property type="entry name" value="DUF222"/>
</dbReference>
<sequence>MFDRAESAGPLLQELARLREDGHERSVAELTELVERCQSVANSATAVQLLAMAHLAAVEDVELEDGTVVEQHRGLGHQRLDAPALVSDRLGLSDAAASSRMTIAVDVVTRVPGVLDAMAAGRLDGYRAGIVCEELRDAPPEVCRAVVARIEGSLGFEPAGLLRRRVRRALGAVDADLVRAKAARARAARSLRRWPGGEPGVDTWMGSFPVEQARSG</sequence>
<dbReference type="EMBL" id="JACCAB010000001">
    <property type="protein sequence ID" value="NYG08110.1"/>
    <property type="molecule type" value="Genomic_DNA"/>
</dbReference>
<dbReference type="Pfam" id="PF02720">
    <property type="entry name" value="DUF222"/>
    <property type="match status" value="1"/>
</dbReference>
<evidence type="ECO:0000313" key="3">
    <source>
        <dbReference type="Proteomes" id="UP000573599"/>
    </source>
</evidence>
<comment type="caution">
    <text evidence="2">The sequence shown here is derived from an EMBL/GenBank/DDBJ whole genome shotgun (WGS) entry which is preliminary data.</text>
</comment>
<reference evidence="2 3" key="1">
    <citation type="submission" date="2020-07" db="EMBL/GenBank/DDBJ databases">
        <title>Sequencing the genomes of 1000 actinobacteria strains.</title>
        <authorList>
            <person name="Klenk H.-P."/>
        </authorList>
    </citation>
    <scope>NUCLEOTIDE SEQUENCE [LARGE SCALE GENOMIC DNA]</scope>
    <source>
        <strain evidence="2 3">DSM 23987</strain>
    </source>
</reference>
<dbReference type="AlphaFoldDB" id="A0A852WGZ4"/>
<evidence type="ECO:0000313" key="2">
    <source>
        <dbReference type="EMBL" id="NYG08110.1"/>
    </source>
</evidence>
<keyword evidence="3" id="KW-1185">Reference proteome</keyword>
<organism evidence="2 3">
    <name type="scientific">Pedococcus badiiscoriae</name>
    <dbReference type="NCBI Taxonomy" id="642776"/>
    <lineage>
        <taxon>Bacteria</taxon>
        <taxon>Bacillati</taxon>
        <taxon>Actinomycetota</taxon>
        <taxon>Actinomycetes</taxon>
        <taxon>Micrococcales</taxon>
        <taxon>Intrasporangiaceae</taxon>
        <taxon>Pedococcus</taxon>
    </lineage>
</organism>
<dbReference type="RefSeq" id="WP_179422361.1">
    <property type="nucleotide sequence ID" value="NZ_JACCAB010000001.1"/>
</dbReference>
<gene>
    <name evidence="2" type="ORF">BJ986_002597</name>
</gene>
<evidence type="ECO:0000259" key="1">
    <source>
        <dbReference type="Pfam" id="PF02720"/>
    </source>
</evidence>
<feature type="domain" description="DUF222" evidence="1">
    <location>
        <begin position="82"/>
        <end position="213"/>
    </location>
</feature>
<name>A0A852WGZ4_9MICO</name>